<comment type="caution">
    <text evidence="3">The sequence shown here is derived from an EMBL/GenBank/DDBJ whole genome shotgun (WGS) entry which is preliminary data.</text>
</comment>
<evidence type="ECO:0000259" key="2">
    <source>
        <dbReference type="PROSITE" id="PS00036"/>
    </source>
</evidence>
<feature type="compositionally biased region" description="Low complexity" evidence="1">
    <location>
        <begin position="327"/>
        <end position="337"/>
    </location>
</feature>
<feature type="compositionally biased region" description="Polar residues" evidence="1">
    <location>
        <begin position="338"/>
        <end position="369"/>
    </location>
</feature>
<dbReference type="GO" id="GO:0005634">
    <property type="term" value="C:nucleus"/>
    <property type="evidence" value="ECO:0007669"/>
    <property type="project" value="TreeGrafter"/>
</dbReference>
<feature type="compositionally biased region" description="Polar residues" evidence="1">
    <location>
        <begin position="264"/>
        <end position="293"/>
    </location>
</feature>
<feature type="compositionally biased region" description="Pro residues" evidence="1">
    <location>
        <begin position="311"/>
        <end position="320"/>
    </location>
</feature>
<keyword evidence="4" id="KW-1185">Reference proteome</keyword>
<feature type="region of interest" description="Disordered" evidence="1">
    <location>
        <begin position="264"/>
        <end position="369"/>
    </location>
</feature>
<dbReference type="AlphaFoldDB" id="A0AAV2Q220"/>
<dbReference type="SMART" id="SM00338">
    <property type="entry name" value="BRLZ"/>
    <property type="match status" value="1"/>
</dbReference>
<feature type="compositionally biased region" description="Gly residues" evidence="1">
    <location>
        <begin position="619"/>
        <end position="631"/>
    </location>
</feature>
<dbReference type="PANTHER" id="PTHR21552:SF2">
    <property type="entry name" value="CREB3 REGULATORY FACTOR"/>
    <property type="match status" value="1"/>
</dbReference>
<feature type="domain" description="BZIP" evidence="2">
    <location>
        <begin position="559"/>
        <end position="573"/>
    </location>
</feature>
<accession>A0AAV2Q220</accession>
<organism evidence="3 4">
    <name type="scientific">Meganyctiphanes norvegica</name>
    <name type="common">Northern krill</name>
    <name type="synonym">Thysanopoda norvegica</name>
    <dbReference type="NCBI Taxonomy" id="48144"/>
    <lineage>
        <taxon>Eukaryota</taxon>
        <taxon>Metazoa</taxon>
        <taxon>Ecdysozoa</taxon>
        <taxon>Arthropoda</taxon>
        <taxon>Crustacea</taxon>
        <taxon>Multicrustacea</taxon>
        <taxon>Malacostraca</taxon>
        <taxon>Eumalacostraca</taxon>
        <taxon>Eucarida</taxon>
        <taxon>Euphausiacea</taxon>
        <taxon>Euphausiidae</taxon>
        <taxon>Meganyctiphanes</taxon>
    </lineage>
</organism>
<evidence type="ECO:0000313" key="3">
    <source>
        <dbReference type="EMBL" id="CAL4066876.1"/>
    </source>
</evidence>
<dbReference type="PANTHER" id="PTHR21552">
    <property type="entry name" value="ADULT RETINA PROTEIN"/>
    <property type="match status" value="1"/>
</dbReference>
<proteinExistence type="predicted"/>
<dbReference type="GO" id="GO:0000981">
    <property type="term" value="F:DNA-binding transcription factor activity, RNA polymerase II-specific"/>
    <property type="evidence" value="ECO:0007669"/>
    <property type="project" value="TreeGrafter"/>
</dbReference>
<sequence>MSEFILDILDVGGMGGDNNVSGGVPIPRGPNNRQNQHLHYPDLGNMGLSIPDCHSPQQPQTPSNSFASSWDGSNVMINHIQLQDSSTTGGFSPATSHSPALWQTHSLDMDLDIKLEPLDDLLGVDDFLQHTYPSSMQTADSQLLDDVNLDDLLMPGETLDSHAMDQQPSSPMTMITVHPDDVINFKGHNNNNNYRSSSSSLFNASTSPQPVKAESSSLYSLLASSFPPQGQTWRDPLLTSSSLPAHQANSPLTSIEEYPTINQQQLHGSHSSFHQNQQNFSGSHSNTGSTSALQELLLRSPSTTLSSTPISPCPLSPTPLSPHRHTSSPQMSQSPQQHESFLGQSVPRHSSLSAANPQLSARLSSSAPSHNFFEQQKWMRREPRQHLLSTGSMAEELGGSASSLSTVGGIMSPGAHDLSIDEGIDSDDESDNEKYDSDSDNDSNISEDPGSLSGSMKKERFFWQYNVQAKGPKGQKVTIQHNQKDPYSLPQVMDPVFSPMCSLQGIKHSGKARRGDGNDLTPNPRKLVSIGRELEKLNKVINDMTPVSELPFNIRPKSRKEKNKLASRACRLKKKAQHEANKIKLYGLQHEHRSLMSTIDEARKALVHKIDFRQSGQSTGEGSGGGMGGMSGNMSVSPGGFYSQPTPGPSSPQGFDIDKALKNKKNAHIAGNTTLFVNKVIENTQSGNQTGGLEDLSLNFSNTKLATSPPTTTGMGGFTTM</sequence>
<dbReference type="CDD" id="cd14809">
    <property type="entry name" value="bZIP_AUREO-like"/>
    <property type="match status" value="1"/>
</dbReference>
<feature type="compositionally biased region" description="Polar residues" evidence="1">
    <location>
        <begin position="55"/>
        <end position="70"/>
    </location>
</feature>
<feature type="region of interest" description="Disordered" evidence="1">
    <location>
        <begin position="407"/>
        <end position="454"/>
    </location>
</feature>
<dbReference type="InterPro" id="IPR039165">
    <property type="entry name" value="CREBRF"/>
</dbReference>
<evidence type="ECO:0000256" key="1">
    <source>
        <dbReference type="SAM" id="MobiDB-lite"/>
    </source>
</evidence>
<dbReference type="InterPro" id="IPR004827">
    <property type="entry name" value="bZIP"/>
</dbReference>
<protein>
    <recommendedName>
        <fullName evidence="2">BZIP domain-containing protein</fullName>
    </recommendedName>
</protein>
<name>A0AAV2Q220_MEGNR</name>
<feature type="compositionally biased region" description="Low complexity" evidence="1">
    <location>
        <begin position="296"/>
        <end position="310"/>
    </location>
</feature>
<dbReference type="Proteomes" id="UP001497623">
    <property type="component" value="Unassembled WGS sequence"/>
</dbReference>
<feature type="compositionally biased region" description="Acidic residues" evidence="1">
    <location>
        <begin position="420"/>
        <end position="431"/>
    </location>
</feature>
<feature type="region of interest" description="Disordered" evidence="1">
    <location>
        <begin position="20"/>
        <end position="70"/>
    </location>
</feature>
<evidence type="ECO:0000313" key="4">
    <source>
        <dbReference type="Proteomes" id="UP001497623"/>
    </source>
</evidence>
<dbReference type="PROSITE" id="PS00036">
    <property type="entry name" value="BZIP_BASIC"/>
    <property type="match status" value="1"/>
</dbReference>
<dbReference type="GO" id="GO:0000977">
    <property type="term" value="F:RNA polymerase II transcription regulatory region sequence-specific DNA binding"/>
    <property type="evidence" value="ECO:0007669"/>
    <property type="project" value="TreeGrafter"/>
</dbReference>
<gene>
    <name evidence="3" type="ORF">MNOR_LOCUS6015</name>
</gene>
<feature type="compositionally biased region" description="Low complexity" evidence="1">
    <location>
        <begin position="632"/>
        <end position="645"/>
    </location>
</feature>
<feature type="region of interest" description="Disordered" evidence="1">
    <location>
        <begin position="611"/>
        <end position="657"/>
    </location>
</feature>
<dbReference type="EMBL" id="CAXKWB010002408">
    <property type="protein sequence ID" value="CAL4066876.1"/>
    <property type="molecule type" value="Genomic_DNA"/>
</dbReference>
<dbReference type="GO" id="GO:0006986">
    <property type="term" value="P:response to unfolded protein"/>
    <property type="evidence" value="ECO:0007669"/>
    <property type="project" value="InterPro"/>
</dbReference>
<reference evidence="3 4" key="1">
    <citation type="submission" date="2024-05" db="EMBL/GenBank/DDBJ databases">
        <authorList>
            <person name="Wallberg A."/>
        </authorList>
    </citation>
    <scope>NUCLEOTIDE SEQUENCE [LARGE SCALE GENOMIC DNA]</scope>
</reference>